<dbReference type="EMBL" id="CP047895">
    <property type="protein sequence ID" value="QHL89682.1"/>
    <property type="molecule type" value="Genomic_DNA"/>
</dbReference>
<dbReference type="InterPro" id="IPR011049">
    <property type="entry name" value="Serralysin-like_metalloprot_C"/>
</dbReference>
<dbReference type="RefSeq" id="WP_160591157.1">
    <property type="nucleotide sequence ID" value="NZ_CP047895.1"/>
</dbReference>
<dbReference type="InterPro" id="IPR006626">
    <property type="entry name" value="PbH1"/>
</dbReference>
<dbReference type="Pfam" id="PF13229">
    <property type="entry name" value="Beta_helix"/>
    <property type="match status" value="1"/>
</dbReference>
<dbReference type="InterPro" id="IPR011050">
    <property type="entry name" value="Pectin_lyase_fold/virulence"/>
</dbReference>
<dbReference type="InterPro" id="IPR039448">
    <property type="entry name" value="Beta_helix"/>
</dbReference>
<dbReference type="Gene3D" id="2.150.10.10">
    <property type="entry name" value="Serralysin-like metalloprotease, C-terminal"/>
    <property type="match status" value="1"/>
</dbReference>
<dbReference type="InterPro" id="IPR012334">
    <property type="entry name" value="Pectin_lyas_fold"/>
</dbReference>
<dbReference type="Proteomes" id="UP000464468">
    <property type="component" value="Chromosome"/>
</dbReference>
<protein>
    <recommendedName>
        <fullName evidence="2">Right handed beta helix domain-containing protein</fullName>
    </recommendedName>
</protein>
<dbReference type="Gene3D" id="2.160.20.10">
    <property type="entry name" value="Single-stranded right-handed beta-helix, Pectin lyase-like"/>
    <property type="match status" value="1"/>
</dbReference>
<dbReference type="KEGG" id="schy:GVO57_01140"/>
<evidence type="ECO:0000259" key="2">
    <source>
        <dbReference type="Pfam" id="PF13229"/>
    </source>
</evidence>
<evidence type="ECO:0000313" key="4">
    <source>
        <dbReference type="Proteomes" id="UP000464468"/>
    </source>
</evidence>
<proteinExistence type="predicted"/>
<gene>
    <name evidence="3" type="ORF">GVO57_01140</name>
</gene>
<feature type="compositionally biased region" description="Pro residues" evidence="1">
    <location>
        <begin position="362"/>
        <end position="386"/>
    </location>
</feature>
<evidence type="ECO:0000256" key="1">
    <source>
        <dbReference type="SAM" id="MobiDB-lite"/>
    </source>
</evidence>
<feature type="region of interest" description="Disordered" evidence="1">
    <location>
        <begin position="355"/>
        <end position="418"/>
    </location>
</feature>
<dbReference type="SUPFAM" id="SSF51120">
    <property type="entry name" value="beta-Roll"/>
    <property type="match status" value="1"/>
</dbReference>
<feature type="compositionally biased region" description="Pro residues" evidence="1">
    <location>
        <begin position="396"/>
        <end position="406"/>
    </location>
</feature>
<accession>A0A7Z2S7J4</accession>
<dbReference type="AlphaFoldDB" id="A0A7Z2S7J4"/>
<dbReference type="SUPFAM" id="SSF51126">
    <property type="entry name" value="Pectin lyase-like"/>
    <property type="match status" value="1"/>
</dbReference>
<keyword evidence="4" id="KW-1185">Reference proteome</keyword>
<reference evidence="3 4" key="1">
    <citation type="submission" date="2020-01" db="EMBL/GenBank/DDBJ databases">
        <title>Sphingomonas sp. C33 whole genome sequece.</title>
        <authorList>
            <person name="Park C."/>
        </authorList>
    </citation>
    <scope>NUCLEOTIDE SEQUENCE [LARGE SCALE GENOMIC DNA]</scope>
    <source>
        <strain evidence="3 4">C33</strain>
    </source>
</reference>
<organism evidence="3 4">
    <name type="scientific">Sphingomonas changnyeongensis</name>
    <dbReference type="NCBI Taxonomy" id="2698679"/>
    <lineage>
        <taxon>Bacteria</taxon>
        <taxon>Pseudomonadati</taxon>
        <taxon>Pseudomonadota</taxon>
        <taxon>Alphaproteobacteria</taxon>
        <taxon>Sphingomonadales</taxon>
        <taxon>Sphingomonadaceae</taxon>
        <taxon>Sphingomonas</taxon>
    </lineage>
</organism>
<feature type="domain" description="Right handed beta helix" evidence="2">
    <location>
        <begin position="118"/>
        <end position="273"/>
    </location>
</feature>
<sequence>MTVITVTDRAQLDAALARASGGETILLAPGSYGTLALNSRSFAADVTIASADAGNPARLDGVHVNGSRNILFRGLDIGRALAPGEPEWTQLATVTNAENIRFDSVSLHGSLDGNAGNDGWGLYVTGTRGFALTGSNVQELMRAFVIEQSSDIRIADNLIHRIRSDGGDFAAVDGVVIENNLYRDFQPSAGDHADAIQFWTAGQTRGSSNVLIRNNVVLQGNGTGTQGIFIRDEQGRLPHSNVRIENNLIYSSDQFEGISVEGAIGVAIIGNTVVSPTSDAKRLWIRVDRVDGALIARNVTDDLLIGTATGLAQSDNAVLHGLDGQDVFLPRINAGAGAAIADLIVPGMGFQPGALPVWPGAQPQPAPSPAPTPSQPVPSQPAPSDPDTPQTGGRPALPPAELPTPWPEADMPFIRGGTGNDWLTGGDAAEWLTGVADADGRLGRGSIDRLTGGGGPDVFALGDARGRFYDDGQSRRGGRGDYGQILDFSAGDRIMLAGAPGDYVFRKGRVGGLAGIEILHDSNGNGRADSRDELIGHVAGVPDLPLDAFIFG</sequence>
<dbReference type="SMART" id="SM00710">
    <property type="entry name" value="PbH1"/>
    <property type="match status" value="4"/>
</dbReference>
<evidence type="ECO:0000313" key="3">
    <source>
        <dbReference type="EMBL" id="QHL89682.1"/>
    </source>
</evidence>
<name>A0A7Z2S7J4_9SPHN</name>